<evidence type="ECO:0000256" key="2">
    <source>
        <dbReference type="ARBA" id="ARBA00008445"/>
    </source>
</evidence>
<dbReference type="EMBL" id="QEPN01000002">
    <property type="protein sequence ID" value="RDE72963.1"/>
    <property type="molecule type" value="Genomic_DNA"/>
</dbReference>
<comment type="function">
    <text evidence="11">Involved in protein export. Participates in an early event of protein translocation.</text>
</comment>
<comment type="subcellular location">
    <subcellularLocation>
        <location evidence="1 11">Cell membrane</location>
        <topology evidence="1 11">Multi-pass membrane protein</topology>
    </subcellularLocation>
</comment>
<evidence type="ECO:0000256" key="5">
    <source>
        <dbReference type="ARBA" id="ARBA00022475"/>
    </source>
</evidence>
<dbReference type="InterPro" id="IPR004692">
    <property type="entry name" value="SecG"/>
</dbReference>
<keyword evidence="10 11" id="KW-0472">Membrane</keyword>
<evidence type="ECO:0000256" key="11">
    <source>
        <dbReference type="RuleBase" id="RU365087"/>
    </source>
</evidence>
<feature type="transmembrane region" description="Helical" evidence="11">
    <location>
        <begin position="51"/>
        <end position="73"/>
    </location>
</feature>
<evidence type="ECO:0000256" key="4">
    <source>
        <dbReference type="ARBA" id="ARBA00022448"/>
    </source>
</evidence>
<proteinExistence type="inferred from homology"/>
<dbReference type="GO" id="GO:0065002">
    <property type="term" value="P:intracellular protein transmembrane transport"/>
    <property type="evidence" value="ECO:0007669"/>
    <property type="project" value="TreeGrafter"/>
</dbReference>
<reference evidence="12 13" key="1">
    <citation type="submission" date="2018-05" db="EMBL/GenBank/DDBJ databases">
        <title>Draft Genome Sequences for a Diverse set of 7 Haemophilus Species.</title>
        <authorList>
            <person name="Nichols M."/>
            <person name="Topaz N."/>
            <person name="Wang X."/>
            <person name="Wang X."/>
            <person name="Boxrud D."/>
        </authorList>
    </citation>
    <scope>NUCLEOTIDE SEQUENCE [LARGE SCALE GENOMIC DNA]</scope>
    <source>
        <strain evidence="12 13">C2002001239</strain>
    </source>
</reference>
<dbReference type="PANTHER" id="PTHR34182:SF1">
    <property type="entry name" value="PROTEIN-EXPORT MEMBRANE PROTEIN SECG"/>
    <property type="match status" value="1"/>
</dbReference>
<evidence type="ECO:0000256" key="6">
    <source>
        <dbReference type="ARBA" id="ARBA00022692"/>
    </source>
</evidence>
<keyword evidence="7 11" id="KW-0653">Protein transport</keyword>
<keyword evidence="6 11" id="KW-0812">Transmembrane</keyword>
<dbReference type="GO" id="GO:0005886">
    <property type="term" value="C:plasma membrane"/>
    <property type="evidence" value="ECO:0007669"/>
    <property type="project" value="UniProtKB-SubCell"/>
</dbReference>
<dbReference type="Proteomes" id="UP000253872">
    <property type="component" value="Unassembled WGS sequence"/>
</dbReference>
<keyword evidence="4 11" id="KW-0813">Transport</keyword>
<protein>
    <recommendedName>
        <fullName evidence="3 11">Protein-export membrane protein SecG</fullName>
    </recommendedName>
</protein>
<accession>A0A369YGG0</accession>
<evidence type="ECO:0000313" key="13">
    <source>
        <dbReference type="Proteomes" id="UP000253872"/>
    </source>
</evidence>
<gene>
    <name evidence="12" type="ORF">DPV93_02430</name>
</gene>
<evidence type="ECO:0000256" key="9">
    <source>
        <dbReference type="ARBA" id="ARBA00023010"/>
    </source>
</evidence>
<keyword evidence="8 11" id="KW-1133">Transmembrane helix</keyword>
<evidence type="ECO:0000256" key="1">
    <source>
        <dbReference type="ARBA" id="ARBA00004651"/>
    </source>
</evidence>
<dbReference type="GO" id="GO:0043952">
    <property type="term" value="P:protein transport by the Sec complex"/>
    <property type="evidence" value="ECO:0007669"/>
    <property type="project" value="TreeGrafter"/>
</dbReference>
<keyword evidence="9 11" id="KW-0811">Translocation</keyword>
<evidence type="ECO:0000256" key="8">
    <source>
        <dbReference type="ARBA" id="ARBA00022989"/>
    </source>
</evidence>
<sequence length="110" mass="11535">MLNILTLVYLFVAVILVGLVLMQQGKGADVGASFGAGASGTVFGSAGSANFLSRMTAVFATIFFGISLLIGNLNTHQTKPSSQFEDLSNVQQTIEQPAKVNSQLNSDIPQ</sequence>
<comment type="caution">
    <text evidence="12">The sequence shown here is derived from an EMBL/GenBank/DDBJ whole genome shotgun (WGS) entry which is preliminary data.</text>
</comment>
<dbReference type="Pfam" id="PF03840">
    <property type="entry name" value="SecG"/>
    <property type="match status" value="1"/>
</dbReference>
<dbReference type="PRINTS" id="PR01651">
    <property type="entry name" value="SECGEXPORT"/>
</dbReference>
<dbReference type="STRING" id="1035839.GCA_000238795_01541"/>
<dbReference type="RefSeq" id="WP_111401923.1">
    <property type="nucleotide sequence ID" value="NZ_CAURJL010000014.1"/>
</dbReference>
<comment type="caution">
    <text evidence="11">Lacks conserved residue(s) required for the propagation of feature annotation.</text>
</comment>
<comment type="similarity">
    <text evidence="2 11">Belongs to the SecG family.</text>
</comment>
<evidence type="ECO:0000256" key="10">
    <source>
        <dbReference type="ARBA" id="ARBA00023136"/>
    </source>
</evidence>
<keyword evidence="5 11" id="KW-1003">Cell membrane</keyword>
<evidence type="ECO:0000256" key="7">
    <source>
        <dbReference type="ARBA" id="ARBA00022927"/>
    </source>
</evidence>
<dbReference type="GO" id="GO:0009306">
    <property type="term" value="P:protein secretion"/>
    <property type="evidence" value="ECO:0007669"/>
    <property type="project" value="UniProtKB-UniRule"/>
</dbReference>
<dbReference type="PANTHER" id="PTHR34182">
    <property type="entry name" value="PROTEIN-EXPORT MEMBRANE PROTEIN SECG"/>
    <property type="match status" value="1"/>
</dbReference>
<name>A0A369YGG0_9PAST</name>
<evidence type="ECO:0000313" key="12">
    <source>
        <dbReference type="EMBL" id="RDE72963.1"/>
    </source>
</evidence>
<evidence type="ECO:0000256" key="3">
    <source>
        <dbReference type="ARBA" id="ARBA00017876"/>
    </source>
</evidence>
<dbReference type="NCBIfam" id="TIGR00810">
    <property type="entry name" value="secG"/>
    <property type="match status" value="1"/>
</dbReference>
<organism evidence="12 13">
    <name type="scientific">Haemophilus sputorum</name>
    <dbReference type="NCBI Taxonomy" id="1078480"/>
    <lineage>
        <taxon>Bacteria</taxon>
        <taxon>Pseudomonadati</taxon>
        <taxon>Pseudomonadota</taxon>
        <taxon>Gammaproteobacteria</taxon>
        <taxon>Pasteurellales</taxon>
        <taxon>Pasteurellaceae</taxon>
        <taxon>Haemophilus</taxon>
    </lineage>
</organism>
<dbReference type="AlphaFoldDB" id="A0A369YGG0"/>
<dbReference type="GO" id="GO:0015450">
    <property type="term" value="F:protein-transporting ATPase activity"/>
    <property type="evidence" value="ECO:0007669"/>
    <property type="project" value="UniProtKB-UniRule"/>
</dbReference>